<proteinExistence type="predicted"/>
<keyword evidence="2" id="KW-1185">Reference proteome</keyword>
<dbReference type="EMBL" id="SJSA01000002">
    <property type="protein sequence ID" value="TGG37122.1"/>
    <property type="molecule type" value="Genomic_DNA"/>
</dbReference>
<gene>
    <name evidence="1" type="ORF">EZ315_15100</name>
</gene>
<reference evidence="1 2" key="1">
    <citation type="submission" date="2019-02" db="EMBL/GenBank/DDBJ databases">
        <title>Isolation and identification of novel species under the genus Muribaculum.</title>
        <authorList>
            <person name="Miyake S."/>
            <person name="Ding Y."/>
            <person name="Low A."/>
            <person name="Soh M."/>
            <person name="Seedorf H."/>
        </authorList>
    </citation>
    <scope>NUCLEOTIDE SEQUENCE [LARGE SCALE GENOMIC DNA]</scope>
    <source>
        <strain evidence="1 2">TLL-A3</strain>
    </source>
</reference>
<dbReference type="GeneID" id="82151114"/>
<comment type="caution">
    <text evidence="1">The sequence shown here is derived from an EMBL/GenBank/DDBJ whole genome shotgun (WGS) entry which is preliminary data.</text>
</comment>
<name>A0A4Z0V1U5_9BACT</name>
<dbReference type="SUPFAM" id="SSF53335">
    <property type="entry name" value="S-adenosyl-L-methionine-dependent methyltransferases"/>
    <property type="match status" value="1"/>
</dbReference>
<keyword evidence="1" id="KW-0808">Transferase</keyword>
<sequence>MDRIYKCAPLPFMGQKRYFLRTFIEVLEQAVGEIDTVVDLFGGSGLLSHTAKRVLPGCRVVYNDFDRYVDRLVAVEQTNGILRAIKECLTGVEPNKRLSDRQCADVLDIVHDHEKQNGYADILTIGRSLLFSGKWAKSLDELRRHTMYNRVHSGDYRTDGYLDGLEVVHLDYQDLFDLHRDNPRVLFLMDPPYLTTECGMYENYWKLTDYLNVLRLLKGTKYVYFTSDKSQIVELCQWLADEYREAAPMWGAEIRQRTNTLNYQAKFNDMMITRL</sequence>
<protein>
    <submittedName>
        <fullName evidence="1">DNA adenine methylase</fullName>
    </submittedName>
</protein>
<dbReference type="RefSeq" id="WP_135472800.1">
    <property type="nucleotide sequence ID" value="NZ_SJSA01000002.1"/>
</dbReference>
<accession>A0A4Z0V1U5</accession>
<evidence type="ECO:0000313" key="1">
    <source>
        <dbReference type="EMBL" id="TGG37122.1"/>
    </source>
</evidence>
<dbReference type="InterPro" id="IPR029063">
    <property type="entry name" value="SAM-dependent_MTases_sf"/>
</dbReference>
<dbReference type="Gene3D" id="3.40.50.150">
    <property type="entry name" value="Vaccinia Virus protein VP39"/>
    <property type="match status" value="1"/>
</dbReference>
<organism evidence="1 2">
    <name type="scientific">Duncaniella freteri</name>
    <dbReference type="NCBI Taxonomy" id="2530391"/>
    <lineage>
        <taxon>Bacteria</taxon>
        <taxon>Pseudomonadati</taxon>
        <taxon>Bacteroidota</taxon>
        <taxon>Bacteroidia</taxon>
        <taxon>Bacteroidales</taxon>
        <taxon>Muribaculaceae</taxon>
        <taxon>Duncaniella</taxon>
    </lineage>
</organism>
<dbReference type="AlphaFoldDB" id="A0A4Z0V1U5"/>
<dbReference type="Proteomes" id="UP000297635">
    <property type="component" value="Unassembled WGS sequence"/>
</dbReference>
<evidence type="ECO:0000313" key="2">
    <source>
        <dbReference type="Proteomes" id="UP000297635"/>
    </source>
</evidence>
<dbReference type="GO" id="GO:0008168">
    <property type="term" value="F:methyltransferase activity"/>
    <property type="evidence" value="ECO:0007669"/>
    <property type="project" value="UniProtKB-KW"/>
</dbReference>
<keyword evidence="1" id="KW-0489">Methyltransferase</keyword>
<dbReference type="GO" id="GO:0032259">
    <property type="term" value="P:methylation"/>
    <property type="evidence" value="ECO:0007669"/>
    <property type="project" value="UniProtKB-KW"/>
</dbReference>